<evidence type="ECO:0000313" key="3">
    <source>
        <dbReference type="Proteomes" id="UP001152523"/>
    </source>
</evidence>
<keyword evidence="3" id="KW-1185">Reference proteome</keyword>
<gene>
    <name evidence="2" type="ORF">CEPIT_LOCUS40514</name>
</gene>
<dbReference type="EMBL" id="CAMAPF010001049">
    <property type="protein sequence ID" value="CAH9143233.1"/>
    <property type="molecule type" value="Genomic_DNA"/>
</dbReference>
<protein>
    <submittedName>
        <fullName evidence="2">Uncharacterized protein</fullName>
    </submittedName>
</protein>
<evidence type="ECO:0000313" key="2">
    <source>
        <dbReference type="EMBL" id="CAH9143233.1"/>
    </source>
</evidence>
<dbReference type="AlphaFoldDB" id="A0AAV0G5L3"/>
<reference evidence="2" key="1">
    <citation type="submission" date="2022-07" db="EMBL/GenBank/DDBJ databases">
        <authorList>
            <person name="Macas J."/>
            <person name="Novak P."/>
            <person name="Neumann P."/>
        </authorList>
    </citation>
    <scope>NUCLEOTIDE SEQUENCE</scope>
</reference>
<comment type="caution">
    <text evidence="2">The sequence shown here is derived from an EMBL/GenBank/DDBJ whole genome shotgun (WGS) entry which is preliminary data.</text>
</comment>
<feature type="region of interest" description="Disordered" evidence="1">
    <location>
        <begin position="1"/>
        <end position="36"/>
    </location>
</feature>
<dbReference type="Proteomes" id="UP001152523">
    <property type="component" value="Unassembled WGS sequence"/>
</dbReference>
<proteinExistence type="predicted"/>
<organism evidence="2 3">
    <name type="scientific">Cuscuta epithymum</name>
    <dbReference type="NCBI Taxonomy" id="186058"/>
    <lineage>
        <taxon>Eukaryota</taxon>
        <taxon>Viridiplantae</taxon>
        <taxon>Streptophyta</taxon>
        <taxon>Embryophyta</taxon>
        <taxon>Tracheophyta</taxon>
        <taxon>Spermatophyta</taxon>
        <taxon>Magnoliopsida</taxon>
        <taxon>eudicotyledons</taxon>
        <taxon>Gunneridae</taxon>
        <taxon>Pentapetalae</taxon>
        <taxon>asterids</taxon>
        <taxon>lamiids</taxon>
        <taxon>Solanales</taxon>
        <taxon>Convolvulaceae</taxon>
        <taxon>Cuscuteae</taxon>
        <taxon>Cuscuta</taxon>
        <taxon>Cuscuta subgen. Cuscuta</taxon>
    </lineage>
</organism>
<evidence type="ECO:0000256" key="1">
    <source>
        <dbReference type="SAM" id="MobiDB-lite"/>
    </source>
</evidence>
<name>A0AAV0G5L3_9ASTE</name>
<accession>A0AAV0G5L3</accession>
<sequence length="109" mass="11883">MEQLVWSCTDQRKQPESGIRPSIRGDAVTGPCSAENPTQIRRPWALALSRDQSVLLPPRRATQPASRSWDASAQAAKCGLQVRALPRRRLLYPGVPPLGLAPLQLSSSS</sequence>